<reference evidence="2" key="1">
    <citation type="journal article" date="2011" name="PLoS Genet.">
        <title>Genomic analysis of the necrotrophic fungal pathogens Sclerotinia sclerotiorum and Botrytis cinerea.</title>
        <authorList>
            <person name="Amselem J."/>
            <person name="Cuomo C.A."/>
            <person name="van Kan J.A."/>
            <person name="Viaud M."/>
            <person name="Benito E.P."/>
            <person name="Couloux A."/>
            <person name="Coutinho P.M."/>
            <person name="de Vries R.P."/>
            <person name="Dyer P.S."/>
            <person name="Fillinger S."/>
            <person name="Fournier E."/>
            <person name="Gout L."/>
            <person name="Hahn M."/>
            <person name="Kohn L."/>
            <person name="Lapalu N."/>
            <person name="Plummer K.M."/>
            <person name="Pradier J.M."/>
            <person name="Quevillon E."/>
            <person name="Sharon A."/>
            <person name="Simon A."/>
            <person name="ten Have A."/>
            <person name="Tudzynski B."/>
            <person name="Tudzynski P."/>
            <person name="Wincker P."/>
            <person name="Andrew M."/>
            <person name="Anthouard V."/>
            <person name="Beever R.E."/>
            <person name="Beffa R."/>
            <person name="Benoit I."/>
            <person name="Bouzid O."/>
            <person name="Brault B."/>
            <person name="Chen Z."/>
            <person name="Choquer M."/>
            <person name="Collemare J."/>
            <person name="Cotton P."/>
            <person name="Danchin E.G."/>
            <person name="Da Silva C."/>
            <person name="Gautier A."/>
            <person name="Giraud C."/>
            <person name="Giraud T."/>
            <person name="Gonzalez C."/>
            <person name="Grossetete S."/>
            <person name="Guldener U."/>
            <person name="Henrissat B."/>
            <person name="Howlett B.J."/>
            <person name="Kodira C."/>
            <person name="Kretschmer M."/>
            <person name="Lappartient A."/>
            <person name="Leroch M."/>
            <person name="Levis C."/>
            <person name="Mauceli E."/>
            <person name="Neuveglise C."/>
            <person name="Oeser B."/>
            <person name="Pearson M."/>
            <person name="Poulain J."/>
            <person name="Poussereau N."/>
            <person name="Quesneville H."/>
            <person name="Rascle C."/>
            <person name="Schumacher J."/>
            <person name="Segurens B."/>
            <person name="Sexton A."/>
            <person name="Silva E."/>
            <person name="Sirven C."/>
            <person name="Soanes D.M."/>
            <person name="Talbot N.J."/>
            <person name="Templeton M."/>
            <person name="Yandava C."/>
            <person name="Yarden O."/>
            <person name="Zeng Q."/>
            <person name="Rollins J.A."/>
            <person name="Lebrun M.H."/>
            <person name="Dickman M."/>
        </authorList>
    </citation>
    <scope>NUCLEOTIDE SEQUENCE [LARGE SCALE GENOMIC DNA]</scope>
    <source>
        <strain evidence="2">T4</strain>
    </source>
</reference>
<evidence type="ECO:0000313" key="1">
    <source>
        <dbReference type="EMBL" id="CCD54036.1"/>
    </source>
</evidence>
<sequence>MFDGQASAMMKERESVGAGGVYSFTPKLDLHKGHANVHVVRHTKRVNRHSTAVRK</sequence>
<protein>
    <submittedName>
        <fullName evidence="1">Uncharacterized protein</fullName>
    </submittedName>
</protein>
<accession>G2YQY8</accession>
<dbReference type="HOGENOM" id="CLU_3032128_0_0_1"/>
<dbReference type="InParanoid" id="G2YQY8"/>
<evidence type="ECO:0000313" key="2">
    <source>
        <dbReference type="Proteomes" id="UP000008177"/>
    </source>
</evidence>
<proteinExistence type="predicted"/>
<dbReference type="AlphaFoldDB" id="G2YQY8"/>
<gene>
    <name evidence="1" type="ORF">BofuT4_uP132160.1</name>
</gene>
<dbReference type="EMBL" id="FQ790349">
    <property type="protein sequence ID" value="CCD54036.1"/>
    <property type="molecule type" value="Genomic_DNA"/>
</dbReference>
<organism evidence="1 2">
    <name type="scientific">Botryotinia fuckeliana (strain T4)</name>
    <name type="common">Noble rot fungus</name>
    <name type="synonym">Botrytis cinerea</name>
    <dbReference type="NCBI Taxonomy" id="999810"/>
    <lineage>
        <taxon>Eukaryota</taxon>
        <taxon>Fungi</taxon>
        <taxon>Dikarya</taxon>
        <taxon>Ascomycota</taxon>
        <taxon>Pezizomycotina</taxon>
        <taxon>Leotiomycetes</taxon>
        <taxon>Helotiales</taxon>
        <taxon>Sclerotiniaceae</taxon>
        <taxon>Botrytis</taxon>
    </lineage>
</organism>
<name>G2YQY8_BOTF4</name>
<dbReference type="Proteomes" id="UP000008177">
    <property type="component" value="Unplaced contigs"/>
</dbReference>